<keyword evidence="3" id="KW-1185">Reference proteome</keyword>
<feature type="compositionally biased region" description="Polar residues" evidence="1">
    <location>
        <begin position="26"/>
        <end position="47"/>
    </location>
</feature>
<dbReference type="GeneID" id="47017168"/>
<gene>
    <name evidence="2" type="ORF">EJE83_00330</name>
</gene>
<feature type="region of interest" description="Disordered" evidence="1">
    <location>
        <begin position="21"/>
        <end position="47"/>
    </location>
</feature>
<name>A0ABX9ZVL3_9BURK</name>
<dbReference type="Proteomes" id="UP000270216">
    <property type="component" value="Unassembled WGS sequence"/>
</dbReference>
<proteinExistence type="predicted"/>
<evidence type="ECO:0000313" key="2">
    <source>
        <dbReference type="EMBL" id="RSK86981.1"/>
    </source>
</evidence>
<sequence>MHATVPPVPELVDSTIATHGAPGANLVQSRTNQGFPGDAQNTPQRSVIRQSRNLKLLIL</sequence>
<dbReference type="EMBL" id="RWHX01000001">
    <property type="protein sequence ID" value="RSK86981.1"/>
    <property type="molecule type" value="Genomic_DNA"/>
</dbReference>
<protein>
    <submittedName>
        <fullName evidence="2">Uncharacterized protein</fullName>
    </submittedName>
</protein>
<comment type="caution">
    <text evidence="2">The sequence shown here is derived from an EMBL/GenBank/DDBJ whole genome shotgun (WGS) entry which is preliminary data.</text>
</comment>
<evidence type="ECO:0000313" key="3">
    <source>
        <dbReference type="Proteomes" id="UP000270216"/>
    </source>
</evidence>
<organism evidence="2 3">
    <name type="scientific">Pandoraea apista</name>
    <dbReference type="NCBI Taxonomy" id="93218"/>
    <lineage>
        <taxon>Bacteria</taxon>
        <taxon>Pseudomonadati</taxon>
        <taxon>Pseudomonadota</taxon>
        <taxon>Betaproteobacteria</taxon>
        <taxon>Burkholderiales</taxon>
        <taxon>Burkholderiaceae</taxon>
        <taxon>Pandoraea</taxon>
    </lineage>
</organism>
<reference evidence="2 3" key="1">
    <citation type="submission" date="2018-12" db="EMBL/GenBank/DDBJ databases">
        <title>Whole genome sequence of a Pandoraea apista isolate from a patient with cystic fibrosis.</title>
        <authorList>
            <person name="Kenna D.T."/>
            <person name="Turton J.F."/>
        </authorList>
    </citation>
    <scope>NUCLEOTIDE SEQUENCE [LARGE SCALE GENOMIC DNA]</scope>
    <source>
        <strain evidence="2 3">Pa13324</strain>
    </source>
</reference>
<dbReference type="RefSeq" id="WP_048629265.1">
    <property type="nucleotide sequence ID" value="NZ_CABPSX010000002.1"/>
</dbReference>
<accession>A0ABX9ZVL3</accession>
<evidence type="ECO:0000256" key="1">
    <source>
        <dbReference type="SAM" id="MobiDB-lite"/>
    </source>
</evidence>